<dbReference type="Proteomes" id="UP001595741">
    <property type="component" value="Unassembled WGS sequence"/>
</dbReference>
<feature type="domain" description="HTH tetR-type" evidence="6">
    <location>
        <begin position="10"/>
        <end position="70"/>
    </location>
</feature>
<evidence type="ECO:0000256" key="1">
    <source>
        <dbReference type="ARBA" id="ARBA00022491"/>
    </source>
</evidence>
<proteinExistence type="predicted"/>
<evidence type="ECO:0000259" key="6">
    <source>
        <dbReference type="PROSITE" id="PS50977"/>
    </source>
</evidence>
<dbReference type="InterPro" id="IPR050109">
    <property type="entry name" value="HTH-type_TetR-like_transc_reg"/>
</dbReference>
<dbReference type="SUPFAM" id="SSF46689">
    <property type="entry name" value="Homeodomain-like"/>
    <property type="match status" value="1"/>
</dbReference>
<sequence length="203" mass="23039">MTDAKPTRSEEKRRAILDAARRAFRENGVQATSMDALAAMAEVSKRTVYNHFKSKEALVAYLIAELWQRSMQQIEVRYDAQAPLDAQLREVVEAEIEVICNPEYLELARIALGHFFYHPEALTDAMAVMAAQETAVSRWLGVARGDTRLREFEQEIASEQLHSLIKGSCFWPQLLQMAPPLDADARRALAARSVAMFLDHYTR</sequence>
<keyword evidence="2" id="KW-0805">Transcription regulation</keyword>
<dbReference type="InterPro" id="IPR023772">
    <property type="entry name" value="DNA-bd_HTH_TetR-type_CS"/>
</dbReference>
<accession>A0ABV7RDZ0</accession>
<evidence type="ECO:0000256" key="5">
    <source>
        <dbReference type="PROSITE-ProRule" id="PRU00335"/>
    </source>
</evidence>
<organism evidence="7 8">
    <name type="scientific">Vogesella facilis</name>
    <dbReference type="NCBI Taxonomy" id="1655232"/>
    <lineage>
        <taxon>Bacteria</taxon>
        <taxon>Pseudomonadati</taxon>
        <taxon>Pseudomonadota</taxon>
        <taxon>Betaproteobacteria</taxon>
        <taxon>Neisseriales</taxon>
        <taxon>Chromobacteriaceae</taxon>
        <taxon>Vogesella</taxon>
    </lineage>
</organism>
<dbReference type="PRINTS" id="PR00455">
    <property type="entry name" value="HTHTETR"/>
</dbReference>
<comment type="caution">
    <text evidence="7">The sequence shown here is derived from an EMBL/GenBank/DDBJ whole genome shotgun (WGS) entry which is preliminary data.</text>
</comment>
<dbReference type="EMBL" id="JBHRXN010000017">
    <property type="protein sequence ID" value="MFC3532058.1"/>
    <property type="molecule type" value="Genomic_DNA"/>
</dbReference>
<protein>
    <submittedName>
        <fullName evidence="7">TetR/AcrR family transcriptional regulator</fullName>
    </submittedName>
</protein>
<dbReference type="PROSITE" id="PS01081">
    <property type="entry name" value="HTH_TETR_1"/>
    <property type="match status" value="1"/>
</dbReference>
<evidence type="ECO:0000256" key="2">
    <source>
        <dbReference type="ARBA" id="ARBA00023015"/>
    </source>
</evidence>
<dbReference type="Gene3D" id="1.10.357.10">
    <property type="entry name" value="Tetracycline Repressor, domain 2"/>
    <property type="match status" value="1"/>
</dbReference>
<keyword evidence="3 5" id="KW-0238">DNA-binding</keyword>
<gene>
    <name evidence="7" type="ORF">ACFOLG_07650</name>
</gene>
<feature type="DNA-binding region" description="H-T-H motif" evidence="5">
    <location>
        <begin position="33"/>
        <end position="52"/>
    </location>
</feature>
<reference evidence="8" key="1">
    <citation type="journal article" date="2019" name="Int. J. Syst. Evol. Microbiol.">
        <title>The Global Catalogue of Microorganisms (GCM) 10K type strain sequencing project: providing services to taxonomists for standard genome sequencing and annotation.</title>
        <authorList>
            <consortium name="The Broad Institute Genomics Platform"/>
            <consortium name="The Broad Institute Genome Sequencing Center for Infectious Disease"/>
            <person name="Wu L."/>
            <person name="Ma J."/>
        </authorList>
    </citation>
    <scope>NUCLEOTIDE SEQUENCE [LARGE SCALE GENOMIC DNA]</scope>
    <source>
        <strain evidence="8">KCTC 42742</strain>
    </source>
</reference>
<dbReference type="Pfam" id="PF14246">
    <property type="entry name" value="TetR_C_7"/>
    <property type="match status" value="1"/>
</dbReference>
<evidence type="ECO:0000256" key="4">
    <source>
        <dbReference type="ARBA" id="ARBA00023163"/>
    </source>
</evidence>
<evidence type="ECO:0000313" key="7">
    <source>
        <dbReference type="EMBL" id="MFC3532058.1"/>
    </source>
</evidence>
<keyword evidence="4" id="KW-0804">Transcription</keyword>
<evidence type="ECO:0000256" key="3">
    <source>
        <dbReference type="ARBA" id="ARBA00023125"/>
    </source>
</evidence>
<dbReference type="Pfam" id="PF00440">
    <property type="entry name" value="TetR_N"/>
    <property type="match status" value="1"/>
</dbReference>
<dbReference type="PANTHER" id="PTHR30055:SF224">
    <property type="entry name" value="TRANSCRIPTIONAL REGULATOR TETR FAMILY"/>
    <property type="match status" value="1"/>
</dbReference>
<dbReference type="PROSITE" id="PS50977">
    <property type="entry name" value="HTH_TETR_2"/>
    <property type="match status" value="1"/>
</dbReference>
<dbReference type="PANTHER" id="PTHR30055">
    <property type="entry name" value="HTH-TYPE TRANSCRIPTIONAL REGULATOR RUTR"/>
    <property type="match status" value="1"/>
</dbReference>
<dbReference type="InterPro" id="IPR001647">
    <property type="entry name" value="HTH_TetR"/>
</dbReference>
<dbReference type="InterPro" id="IPR039536">
    <property type="entry name" value="TetR_C_Proteobacteria"/>
</dbReference>
<keyword evidence="8" id="KW-1185">Reference proteome</keyword>
<name>A0ABV7RDZ0_9NEIS</name>
<dbReference type="Gene3D" id="1.10.10.60">
    <property type="entry name" value="Homeodomain-like"/>
    <property type="match status" value="1"/>
</dbReference>
<evidence type="ECO:0000313" key="8">
    <source>
        <dbReference type="Proteomes" id="UP001595741"/>
    </source>
</evidence>
<dbReference type="InterPro" id="IPR009057">
    <property type="entry name" value="Homeodomain-like_sf"/>
</dbReference>
<keyword evidence="1" id="KW-0678">Repressor</keyword>
<dbReference type="RefSeq" id="WP_386090321.1">
    <property type="nucleotide sequence ID" value="NZ_JBHRXN010000017.1"/>
</dbReference>